<evidence type="ECO:0000313" key="4">
    <source>
        <dbReference type="Proteomes" id="UP000281915"/>
    </source>
</evidence>
<gene>
    <name evidence="3" type="ORF">EDM58_21940</name>
</gene>
<protein>
    <submittedName>
        <fullName evidence="3">Phage portal protein</fullName>
    </submittedName>
</protein>
<accession>A0A3M8C9W0</accession>
<dbReference type="Proteomes" id="UP000281915">
    <property type="component" value="Unassembled WGS sequence"/>
</dbReference>
<proteinExistence type="predicted"/>
<dbReference type="EMBL" id="RHHT01000062">
    <property type="protein sequence ID" value="RNB72167.1"/>
    <property type="molecule type" value="Genomic_DNA"/>
</dbReference>
<dbReference type="AlphaFoldDB" id="A0A3M8C9W0"/>
<dbReference type="InterPro" id="IPR006429">
    <property type="entry name" value="Phage_lambda_portal"/>
</dbReference>
<organism evidence="3 4">
    <name type="scientific">Brevibacillus panacihumi</name>
    <dbReference type="NCBI Taxonomy" id="497735"/>
    <lineage>
        <taxon>Bacteria</taxon>
        <taxon>Bacillati</taxon>
        <taxon>Bacillota</taxon>
        <taxon>Bacilli</taxon>
        <taxon>Bacillales</taxon>
        <taxon>Paenibacillaceae</taxon>
        <taxon>Brevibacillus</taxon>
    </lineage>
</organism>
<evidence type="ECO:0000313" key="3">
    <source>
        <dbReference type="EMBL" id="RNB72167.1"/>
    </source>
</evidence>
<feature type="coiled-coil region" evidence="1">
    <location>
        <begin position="50"/>
        <end position="84"/>
    </location>
</feature>
<evidence type="ECO:0000256" key="2">
    <source>
        <dbReference type="SAM" id="MobiDB-lite"/>
    </source>
</evidence>
<dbReference type="Pfam" id="PF05136">
    <property type="entry name" value="Phage_portal_2"/>
    <property type="match status" value="1"/>
</dbReference>
<feature type="region of interest" description="Disordered" evidence="2">
    <location>
        <begin position="466"/>
        <end position="485"/>
    </location>
</feature>
<feature type="compositionally biased region" description="Polar residues" evidence="2">
    <location>
        <begin position="475"/>
        <end position="485"/>
    </location>
</feature>
<comment type="caution">
    <text evidence="3">The sequence shown here is derived from an EMBL/GenBank/DDBJ whole genome shotgun (WGS) entry which is preliminary data.</text>
</comment>
<dbReference type="GO" id="GO:0019068">
    <property type="term" value="P:virion assembly"/>
    <property type="evidence" value="ECO:0007669"/>
    <property type="project" value="InterPro"/>
</dbReference>
<sequence length="485" mass="54998">MQWLERTIATISPRWAYNRQAWRSGMDALYDGASRNRVNMNWNPESTYDENRMRATRELMRARARDLERNSDIAQAVITAFERNVVGNGMVLQAKIPGQEELNGEIEALWKEFCKAENCDITGTQSMEEIEEMLVRRYVVDGGILIVKVYVSDSDYPFKIQVREVDELNPLATPTGSNRIIDGVEIDQYNRPVAYHFKKYRNNLAIPGESVRVDAKNVIFWWRKTSPRQVREVSMLATAMTRIKDANQFVEAVSIKERVLACLSVFIKKNTPSGSVGRAVNTPTKQLSYDGVTLSPGMIGELNPGDEVQTVIPSGQASNTKEFITTLIRLVASGIGLSYETVSRDLSMVNYSSARQGMLEDRKTFKKMQKSLVQNVLSPIYLEFLDSMFLKGKISARDYLENRRKYAAHVWIPPGYTWIDPLKEVNANKVALESNQDTLARICAERGEDWRDVVEQRMAEIQLIQKMTGGETSGEDNTSSGNDEE</sequence>
<keyword evidence="1" id="KW-0175">Coiled coil</keyword>
<name>A0A3M8C9W0_9BACL</name>
<dbReference type="GO" id="GO:0005198">
    <property type="term" value="F:structural molecule activity"/>
    <property type="evidence" value="ECO:0007669"/>
    <property type="project" value="InterPro"/>
</dbReference>
<dbReference type="RefSeq" id="WP_122915232.1">
    <property type="nucleotide sequence ID" value="NZ_RHHT01000062.1"/>
</dbReference>
<reference evidence="3 4" key="1">
    <citation type="submission" date="2018-10" db="EMBL/GenBank/DDBJ databases">
        <title>Phylogenomics of Brevibacillus.</title>
        <authorList>
            <person name="Dunlap C."/>
        </authorList>
    </citation>
    <scope>NUCLEOTIDE SEQUENCE [LARGE SCALE GENOMIC DNA]</scope>
    <source>
        <strain evidence="3 4">JCM 15085</strain>
    </source>
</reference>
<evidence type="ECO:0000256" key="1">
    <source>
        <dbReference type="SAM" id="Coils"/>
    </source>
</evidence>
<dbReference type="NCBIfam" id="TIGR01539">
    <property type="entry name" value="portal_lambda"/>
    <property type="match status" value="1"/>
</dbReference>